<comment type="caution">
    <text evidence="4">Lacks conserved residue(s) required for the propagation of feature annotation.</text>
</comment>
<evidence type="ECO:0000259" key="6">
    <source>
        <dbReference type="PROSITE" id="PS50975"/>
    </source>
</evidence>
<comment type="function">
    <text evidence="4">Catalyzes the ATP-dependent conversion of 5-aminoimidazole ribonucleotide (AIR) and HCO(3)(-) to N5-carboxyaminoimidazole ribonucleotide (N5-CAIR).</text>
</comment>
<dbReference type="Pfam" id="PF22660">
    <property type="entry name" value="RS_preATP-grasp-like"/>
    <property type="match status" value="1"/>
</dbReference>
<dbReference type="InterPro" id="IPR003135">
    <property type="entry name" value="ATP-grasp_carboxylate-amine"/>
</dbReference>
<dbReference type="InterPro" id="IPR011054">
    <property type="entry name" value="Rudment_hybrid_motif"/>
</dbReference>
<dbReference type="GO" id="GO:0046872">
    <property type="term" value="F:metal ion binding"/>
    <property type="evidence" value="ECO:0007669"/>
    <property type="project" value="InterPro"/>
</dbReference>
<feature type="binding site" evidence="4">
    <location>
        <begin position="262"/>
        <end position="263"/>
    </location>
    <ligand>
        <name>ATP</name>
        <dbReference type="ChEBI" id="CHEBI:30616"/>
    </ligand>
</feature>
<comment type="function">
    <text evidence="5">Catalyzes the ATP-dependent conversion of 5-aminoimidazole ribonucleotide (AIR) and HCO(3)- to N5-carboxyaminoimidazole ribonucleotide (N5-CAIR).</text>
</comment>
<keyword evidence="8" id="KW-1185">Reference proteome</keyword>
<comment type="subunit">
    <text evidence="4 5">Homodimer.</text>
</comment>
<keyword evidence="2 4" id="KW-0658">Purine biosynthesis</keyword>
<dbReference type="Proteomes" id="UP000075606">
    <property type="component" value="Unassembled WGS sequence"/>
</dbReference>
<sequence length="378" mass="41984">MAFDSNVKIGVLGGGQLGRMMIQSAIDFNLDVHVLDPDPNAPCKNISTSFTNGSLTDFDTVMAFGADKELLTIEIENVNTEALKELQKQGKKVFPQPEVIELIQNKLHQKQFYAKHGIPTAPFHEVANAEEVKAKKDFLPFVNKLATGGYDGRGVQAIRNEEAMDKAFDAPGFVEEMVDFEKELAVIVARNEAGEMKTFPTVEMVFHPEHNLVEYLFSPAEINSGIEEQAQKLAKEVIEKLDMVGLLAIEMFLTKEGKLLVNEVAPRTHNSGHQTIEGNVTSQFEQHLRAILNWPLGDTTTLWPSAMVNVLGEDGFTGDAKYEGMSEVIAKSGVHVHLYGKKLTKPFRKMGHITVSDQDMNELREKVNFVKSTLKVKA</sequence>
<dbReference type="GO" id="GO:0034028">
    <property type="term" value="F:5-(carboxyamino)imidazole ribonucleotide synthase activity"/>
    <property type="evidence" value="ECO:0007669"/>
    <property type="project" value="UniProtKB-UniRule"/>
</dbReference>
<dbReference type="GO" id="GO:0006189">
    <property type="term" value="P:'de novo' IMP biosynthetic process"/>
    <property type="evidence" value="ECO:0007669"/>
    <property type="project" value="UniProtKB-UniRule"/>
</dbReference>
<dbReference type="InterPro" id="IPR040686">
    <property type="entry name" value="PurK_C"/>
</dbReference>
<dbReference type="PROSITE" id="PS50975">
    <property type="entry name" value="ATP_GRASP"/>
    <property type="match status" value="1"/>
</dbReference>
<dbReference type="AlphaFoldDB" id="A0A150XFX2"/>
<dbReference type="Pfam" id="PF17769">
    <property type="entry name" value="PurK_C"/>
    <property type="match status" value="1"/>
</dbReference>
<dbReference type="InterPro" id="IPR054350">
    <property type="entry name" value="PurT/PurK_preATP-grasp"/>
</dbReference>
<evidence type="ECO:0000256" key="1">
    <source>
        <dbReference type="ARBA" id="ARBA00022741"/>
    </source>
</evidence>
<evidence type="ECO:0000256" key="5">
    <source>
        <dbReference type="RuleBase" id="RU361200"/>
    </source>
</evidence>
<dbReference type="InterPro" id="IPR016185">
    <property type="entry name" value="PreATP-grasp_dom_sf"/>
</dbReference>
<dbReference type="SUPFAM" id="SSF51246">
    <property type="entry name" value="Rudiment single hybrid motif"/>
    <property type="match status" value="1"/>
</dbReference>
<dbReference type="SUPFAM" id="SSF52440">
    <property type="entry name" value="PreATP-grasp domain"/>
    <property type="match status" value="1"/>
</dbReference>
<dbReference type="Gene3D" id="3.30.1490.20">
    <property type="entry name" value="ATP-grasp fold, A domain"/>
    <property type="match status" value="1"/>
</dbReference>
<dbReference type="NCBIfam" id="NF004679">
    <property type="entry name" value="PRK06019.1-5"/>
    <property type="match status" value="1"/>
</dbReference>
<dbReference type="GO" id="GO:0004638">
    <property type="term" value="F:phosphoribosylaminoimidazole carboxylase activity"/>
    <property type="evidence" value="ECO:0007669"/>
    <property type="project" value="InterPro"/>
</dbReference>
<reference evidence="7 8" key="1">
    <citation type="submission" date="2016-01" db="EMBL/GenBank/DDBJ databases">
        <title>Genome sequencing of Roseivirga spongicola UST030701-084.</title>
        <authorList>
            <person name="Selvaratnam C."/>
            <person name="Thevarajoo S."/>
            <person name="Goh K.M."/>
            <person name="Ee R."/>
            <person name="Chan K.-G."/>
            <person name="Chong C.S."/>
        </authorList>
    </citation>
    <scope>NUCLEOTIDE SEQUENCE [LARGE SCALE GENOMIC DNA]</scope>
    <source>
        <strain evidence="7 8">UST030701-084</strain>
    </source>
</reference>
<dbReference type="UniPathway" id="UPA00074">
    <property type="reaction ID" value="UER00942"/>
</dbReference>
<feature type="binding site" evidence="4">
    <location>
        <position position="144"/>
    </location>
    <ligand>
        <name>ATP</name>
        <dbReference type="ChEBI" id="CHEBI:30616"/>
    </ligand>
</feature>
<evidence type="ECO:0000313" key="7">
    <source>
        <dbReference type="EMBL" id="KYG77608.1"/>
    </source>
</evidence>
<evidence type="ECO:0000256" key="2">
    <source>
        <dbReference type="ARBA" id="ARBA00022755"/>
    </source>
</evidence>
<evidence type="ECO:0000256" key="4">
    <source>
        <dbReference type="HAMAP-Rule" id="MF_01928"/>
    </source>
</evidence>
<protein>
    <recommendedName>
        <fullName evidence="4 5">N5-carboxyaminoimidazole ribonucleotide synthase</fullName>
        <shortName evidence="4 5">N5-CAIR synthase</shortName>
        <ecNumber evidence="4 5">6.3.4.18</ecNumber>
    </recommendedName>
    <alternativeName>
        <fullName evidence="4 5">5-(carboxyamino)imidazole ribonucleotide synthetase</fullName>
    </alternativeName>
</protein>
<dbReference type="InterPro" id="IPR005875">
    <property type="entry name" value="PurK"/>
</dbReference>
<dbReference type="SUPFAM" id="SSF56059">
    <property type="entry name" value="Glutathione synthetase ATP-binding domain-like"/>
    <property type="match status" value="1"/>
</dbReference>
<keyword evidence="4 5" id="KW-0436">Ligase</keyword>
<name>A0A150XFX2_9BACT</name>
<dbReference type="Pfam" id="PF02222">
    <property type="entry name" value="ATP-grasp"/>
    <property type="match status" value="1"/>
</dbReference>
<feature type="domain" description="ATP-grasp" evidence="6">
    <location>
        <begin position="110"/>
        <end position="292"/>
    </location>
</feature>
<comment type="similarity">
    <text evidence="4 5">Belongs to the PurK/PurT family.</text>
</comment>
<gene>
    <name evidence="4 5" type="primary">purK</name>
    <name evidence="7" type="ORF">AWW68_02215</name>
</gene>
<dbReference type="NCBIfam" id="TIGR01161">
    <property type="entry name" value="purK"/>
    <property type="match status" value="1"/>
</dbReference>
<evidence type="ECO:0000313" key="8">
    <source>
        <dbReference type="Proteomes" id="UP000075606"/>
    </source>
</evidence>
<keyword evidence="3 4" id="KW-0067">ATP-binding</keyword>
<keyword evidence="1 4" id="KW-0547">Nucleotide-binding</keyword>
<accession>A0A150XFX2</accession>
<dbReference type="GO" id="GO:0005829">
    <property type="term" value="C:cytosol"/>
    <property type="evidence" value="ECO:0007669"/>
    <property type="project" value="TreeGrafter"/>
</dbReference>
<comment type="caution">
    <text evidence="7">The sequence shown here is derived from an EMBL/GenBank/DDBJ whole genome shotgun (WGS) entry which is preliminary data.</text>
</comment>
<feature type="binding site" evidence="4">
    <location>
        <begin position="175"/>
        <end position="178"/>
    </location>
    <ligand>
        <name>ATP</name>
        <dbReference type="ChEBI" id="CHEBI:30616"/>
    </ligand>
</feature>
<feature type="binding site" evidence="4">
    <location>
        <position position="106"/>
    </location>
    <ligand>
        <name>ATP</name>
        <dbReference type="ChEBI" id="CHEBI:30616"/>
    </ligand>
</feature>
<comment type="pathway">
    <text evidence="4 5">Purine metabolism; IMP biosynthesis via de novo pathway; 5-amino-1-(5-phospho-D-ribosyl)imidazole-4-carboxylate from 5-amino-1-(5-phospho-D-ribosyl)imidazole (N5-CAIR route): step 1/2.</text>
</comment>
<evidence type="ECO:0000256" key="3">
    <source>
        <dbReference type="ARBA" id="ARBA00022840"/>
    </source>
</evidence>
<dbReference type="InterPro" id="IPR013815">
    <property type="entry name" value="ATP_grasp_subdomain_1"/>
</dbReference>
<dbReference type="Gene3D" id="3.30.470.20">
    <property type="entry name" value="ATP-grasp fold, B domain"/>
    <property type="match status" value="1"/>
</dbReference>
<proteinExistence type="inferred from homology"/>
<feature type="binding site" evidence="4">
    <location>
        <position position="183"/>
    </location>
    <ligand>
        <name>ATP</name>
        <dbReference type="ChEBI" id="CHEBI:30616"/>
    </ligand>
</feature>
<dbReference type="PANTHER" id="PTHR11609:SF5">
    <property type="entry name" value="PHOSPHORIBOSYLAMINOIMIDAZOLE CARBOXYLASE"/>
    <property type="match status" value="1"/>
</dbReference>
<dbReference type="Gene3D" id="3.40.50.20">
    <property type="match status" value="1"/>
</dbReference>
<dbReference type="STRING" id="333140.AWW68_02215"/>
<comment type="catalytic activity">
    <reaction evidence="4 5">
        <text>5-amino-1-(5-phospho-beta-D-ribosyl)imidazole + hydrogencarbonate + ATP = 5-carboxyamino-1-(5-phospho-D-ribosyl)imidazole + ADP + phosphate + 2 H(+)</text>
        <dbReference type="Rhea" id="RHEA:19317"/>
        <dbReference type="ChEBI" id="CHEBI:15378"/>
        <dbReference type="ChEBI" id="CHEBI:17544"/>
        <dbReference type="ChEBI" id="CHEBI:30616"/>
        <dbReference type="ChEBI" id="CHEBI:43474"/>
        <dbReference type="ChEBI" id="CHEBI:58730"/>
        <dbReference type="ChEBI" id="CHEBI:137981"/>
        <dbReference type="ChEBI" id="CHEBI:456216"/>
        <dbReference type="EC" id="6.3.4.18"/>
    </reaction>
</comment>
<dbReference type="PANTHER" id="PTHR11609">
    <property type="entry name" value="PURINE BIOSYNTHESIS PROTEIN 6/7, PUR6/7"/>
    <property type="match status" value="1"/>
</dbReference>
<dbReference type="EMBL" id="LRPC01000001">
    <property type="protein sequence ID" value="KYG77608.1"/>
    <property type="molecule type" value="Genomic_DNA"/>
</dbReference>
<dbReference type="HAMAP" id="MF_01928">
    <property type="entry name" value="PurK"/>
    <property type="match status" value="1"/>
</dbReference>
<dbReference type="GO" id="GO:0005524">
    <property type="term" value="F:ATP binding"/>
    <property type="evidence" value="ECO:0007669"/>
    <property type="project" value="UniProtKB-UniRule"/>
</dbReference>
<dbReference type="RefSeq" id="WP_068216132.1">
    <property type="nucleotide sequence ID" value="NZ_LRPC01000001.1"/>
</dbReference>
<dbReference type="InterPro" id="IPR011761">
    <property type="entry name" value="ATP-grasp"/>
</dbReference>
<dbReference type="OrthoDB" id="9804625at2"/>
<organism evidence="7 8">
    <name type="scientific">Roseivirga spongicola</name>
    <dbReference type="NCBI Taxonomy" id="333140"/>
    <lineage>
        <taxon>Bacteria</taxon>
        <taxon>Pseudomonadati</taxon>
        <taxon>Bacteroidota</taxon>
        <taxon>Cytophagia</taxon>
        <taxon>Cytophagales</taxon>
        <taxon>Roseivirgaceae</taxon>
        <taxon>Roseivirga</taxon>
    </lineage>
</organism>
<dbReference type="EC" id="6.3.4.18" evidence="4 5"/>